<keyword evidence="3" id="KW-1185">Reference proteome</keyword>
<feature type="transmembrane region" description="Helical" evidence="1">
    <location>
        <begin position="128"/>
        <end position="153"/>
    </location>
</feature>
<keyword evidence="1" id="KW-1133">Transmembrane helix</keyword>
<feature type="transmembrane region" description="Helical" evidence="1">
    <location>
        <begin position="50"/>
        <end position="70"/>
    </location>
</feature>
<comment type="caution">
    <text evidence="2">The sequence shown here is derived from an EMBL/GenBank/DDBJ whole genome shotgun (WGS) entry which is preliminary data.</text>
</comment>
<evidence type="ECO:0000313" key="2">
    <source>
        <dbReference type="EMBL" id="MFC6385739.1"/>
    </source>
</evidence>
<proteinExistence type="predicted"/>
<reference evidence="3" key="1">
    <citation type="journal article" date="2019" name="Int. J. Syst. Evol. Microbiol.">
        <title>The Global Catalogue of Microorganisms (GCM) 10K type strain sequencing project: providing services to taxonomists for standard genome sequencing and annotation.</title>
        <authorList>
            <consortium name="The Broad Institute Genomics Platform"/>
            <consortium name="The Broad Institute Genome Sequencing Center for Infectious Disease"/>
            <person name="Wu L."/>
            <person name="Ma J."/>
        </authorList>
    </citation>
    <scope>NUCLEOTIDE SEQUENCE [LARGE SCALE GENOMIC DNA]</scope>
    <source>
        <strain evidence="3">CCUG 42001</strain>
    </source>
</reference>
<keyword evidence="1" id="KW-0472">Membrane</keyword>
<dbReference type="NCBIfam" id="NF035952">
    <property type="entry name" value="WxPxxD_TM"/>
    <property type="match status" value="1"/>
</dbReference>
<dbReference type="Proteomes" id="UP001596267">
    <property type="component" value="Unassembled WGS sequence"/>
</dbReference>
<feature type="transmembrane region" description="Helical" evidence="1">
    <location>
        <begin position="204"/>
        <end position="226"/>
    </location>
</feature>
<dbReference type="EMBL" id="JBHSTQ010000003">
    <property type="protein sequence ID" value="MFC6385739.1"/>
    <property type="molecule type" value="Genomic_DNA"/>
</dbReference>
<dbReference type="RefSeq" id="WP_253052726.1">
    <property type="nucleotide sequence ID" value="NZ_JAMXWN010000002.1"/>
</dbReference>
<accession>A0ABW1WDW9</accession>
<feature type="transmembrane region" description="Helical" evidence="1">
    <location>
        <begin position="91"/>
        <end position="116"/>
    </location>
</feature>
<keyword evidence="1" id="KW-0812">Transmembrane</keyword>
<protein>
    <submittedName>
        <fullName evidence="2">WxPxxD family membrane protein</fullName>
    </submittedName>
</protein>
<gene>
    <name evidence="2" type="ORF">ACFP7A_03905</name>
</gene>
<evidence type="ECO:0000313" key="3">
    <source>
        <dbReference type="Proteomes" id="UP001596267"/>
    </source>
</evidence>
<sequence>MRFDLKKLVHVSLMFILFCVFYYFLLYQSLVRHIRPDTLKQITTNFYCYYDFRSIAYIFGVIFLLFRNLTLYPSNVITLLHKDRYDFTKHYVVKLCVLSFIFVLIHGGVAAGLNALFLENNVLMQQQFYILALIYACLFFLYLNFLGLLLFFLENFFNRLHALVLCIILSYLGFLLGKITWSPLFDVDPFIQMYFEKGLTVTEFISRVLRLIAVFLSLYLVNSIFIQRRDFL</sequence>
<evidence type="ECO:0000256" key="1">
    <source>
        <dbReference type="SAM" id="Phobius"/>
    </source>
</evidence>
<name>A0ABW1WDW9_9BACL</name>
<feature type="transmembrane region" description="Helical" evidence="1">
    <location>
        <begin position="160"/>
        <end position="184"/>
    </location>
</feature>
<organism evidence="2 3">
    <name type="scientific">Sporolactobacillus kofuensis</name>
    <dbReference type="NCBI Taxonomy" id="269672"/>
    <lineage>
        <taxon>Bacteria</taxon>
        <taxon>Bacillati</taxon>
        <taxon>Bacillota</taxon>
        <taxon>Bacilli</taxon>
        <taxon>Bacillales</taxon>
        <taxon>Sporolactobacillaceae</taxon>
        <taxon>Sporolactobacillus</taxon>
    </lineage>
</organism>
<feature type="transmembrane region" description="Helical" evidence="1">
    <location>
        <begin position="12"/>
        <end position="30"/>
    </location>
</feature>